<evidence type="ECO:0000256" key="1">
    <source>
        <dbReference type="SAM" id="MobiDB-lite"/>
    </source>
</evidence>
<reference evidence="2 3" key="1">
    <citation type="journal article" date="2021" name="Nat. Plants">
        <title>The Taxus genome provides insights into paclitaxel biosynthesis.</title>
        <authorList>
            <person name="Xiong X."/>
            <person name="Gou J."/>
            <person name="Liao Q."/>
            <person name="Li Y."/>
            <person name="Zhou Q."/>
            <person name="Bi G."/>
            <person name="Li C."/>
            <person name="Du R."/>
            <person name="Wang X."/>
            <person name="Sun T."/>
            <person name="Guo L."/>
            <person name="Liang H."/>
            <person name="Lu P."/>
            <person name="Wu Y."/>
            <person name="Zhang Z."/>
            <person name="Ro D.K."/>
            <person name="Shang Y."/>
            <person name="Huang S."/>
            <person name="Yan J."/>
        </authorList>
    </citation>
    <scope>NUCLEOTIDE SEQUENCE [LARGE SCALE GENOMIC DNA]</scope>
    <source>
        <strain evidence="2">Ta-2019</strain>
    </source>
</reference>
<name>A0AA38F190_TAXCH</name>
<dbReference type="EMBL" id="JAHRHJ020003813">
    <property type="protein sequence ID" value="KAH9289284.1"/>
    <property type="molecule type" value="Genomic_DNA"/>
</dbReference>
<feature type="region of interest" description="Disordered" evidence="1">
    <location>
        <begin position="1"/>
        <end position="49"/>
    </location>
</feature>
<dbReference type="AlphaFoldDB" id="A0AA38F190"/>
<dbReference type="Proteomes" id="UP000824469">
    <property type="component" value="Unassembled WGS sequence"/>
</dbReference>
<sequence length="49" mass="5719">RLFDRHDHFVRKKRRDDPDSSPETEPVNLGSEAHPQFVNIGKCCTPEEK</sequence>
<comment type="caution">
    <text evidence="2">The sequence shown here is derived from an EMBL/GenBank/DDBJ whole genome shotgun (WGS) entry which is preliminary data.</text>
</comment>
<gene>
    <name evidence="2" type="ORF">KI387_033401</name>
</gene>
<proteinExistence type="predicted"/>
<protein>
    <submittedName>
        <fullName evidence="2">Uncharacterized protein</fullName>
    </submittedName>
</protein>
<evidence type="ECO:0000313" key="2">
    <source>
        <dbReference type="EMBL" id="KAH9289284.1"/>
    </source>
</evidence>
<feature type="non-terminal residue" evidence="2">
    <location>
        <position position="1"/>
    </location>
</feature>
<accession>A0AA38F190</accession>
<evidence type="ECO:0000313" key="3">
    <source>
        <dbReference type="Proteomes" id="UP000824469"/>
    </source>
</evidence>
<organism evidence="2 3">
    <name type="scientific">Taxus chinensis</name>
    <name type="common">Chinese yew</name>
    <name type="synonym">Taxus wallichiana var. chinensis</name>
    <dbReference type="NCBI Taxonomy" id="29808"/>
    <lineage>
        <taxon>Eukaryota</taxon>
        <taxon>Viridiplantae</taxon>
        <taxon>Streptophyta</taxon>
        <taxon>Embryophyta</taxon>
        <taxon>Tracheophyta</taxon>
        <taxon>Spermatophyta</taxon>
        <taxon>Pinopsida</taxon>
        <taxon>Pinidae</taxon>
        <taxon>Conifers II</taxon>
        <taxon>Cupressales</taxon>
        <taxon>Taxaceae</taxon>
        <taxon>Taxus</taxon>
    </lineage>
</organism>
<keyword evidence="3" id="KW-1185">Reference proteome</keyword>